<evidence type="ECO:0000313" key="2">
    <source>
        <dbReference type="Proteomes" id="UP000069850"/>
    </source>
</evidence>
<name>A0A0X3BRS0_9EURY</name>
<dbReference type="EMBL" id="LT158599">
    <property type="protein sequence ID" value="CVK34254.1"/>
    <property type="molecule type" value="Genomic_DNA"/>
</dbReference>
<dbReference type="KEGG" id="mema:MMAB1_3041"/>
<dbReference type="AlphaFoldDB" id="A0A0X3BRS0"/>
<reference evidence="1 2" key="1">
    <citation type="submission" date="2016-01" db="EMBL/GenBank/DDBJ databases">
        <authorList>
            <person name="Manzoor S."/>
        </authorList>
    </citation>
    <scope>NUCLEOTIDE SEQUENCE [LARGE SCALE GENOMIC DNA]</scope>
    <source>
        <strain evidence="1">Methanoculleus sp MAB1</strain>
    </source>
</reference>
<evidence type="ECO:0000313" key="1">
    <source>
        <dbReference type="EMBL" id="CVK34254.1"/>
    </source>
</evidence>
<protein>
    <submittedName>
        <fullName evidence="1">Uncharacterized protein</fullName>
    </submittedName>
</protein>
<dbReference type="Proteomes" id="UP000069850">
    <property type="component" value="Chromosome 1"/>
</dbReference>
<accession>A0A0X3BRS0</accession>
<sequence length="149" mass="16222">MQCSTSWPFHLTSRVRGSDRRSHACFRGSIHGAEREVVRMKVTYSPGSPLPHTSRLFLHPHPASVGAGAVQEQEKESWLINQLAEQGSIVLDPDRSAELGPVRNGLLGRGDGASTVFFPGCSQTIICAIFSPWLKVVSHGLRQSHLGVV</sequence>
<proteinExistence type="predicted"/>
<organism evidence="1 2">
    <name type="scientific">Methanoculleus bourgensis</name>
    <dbReference type="NCBI Taxonomy" id="83986"/>
    <lineage>
        <taxon>Archaea</taxon>
        <taxon>Methanobacteriati</taxon>
        <taxon>Methanobacteriota</taxon>
        <taxon>Stenosarchaea group</taxon>
        <taxon>Methanomicrobia</taxon>
        <taxon>Methanomicrobiales</taxon>
        <taxon>Methanomicrobiaceae</taxon>
        <taxon>Methanoculleus</taxon>
    </lineage>
</organism>
<gene>
    <name evidence="1" type="ORF">MMAB1_3041</name>
</gene>